<comment type="similarity">
    <text evidence="2">Belongs to the HAD-like hydrolase superfamily. CbbY/CbbZ/Gph/YieH family.</text>
</comment>
<dbReference type="InterPro" id="IPR023198">
    <property type="entry name" value="PGP-like_dom2"/>
</dbReference>
<evidence type="ECO:0000256" key="1">
    <source>
        <dbReference type="ARBA" id="ARBA00001946"/>
    </source>
</evidence>
<name>A0ABQ2D995_9DEIO</name>
<reference evidence="7" key="1">
    <citation type="journal article" date="2019" name="Int. J. Syst. Evol. Microbiol.">
        <title>The Global Catalogue of Microorganisms (GCM) 10K type strain sequencing project: providing services to taxonomists for standard genome sequencing and annotation.</title>
        <authorList>
            <consortium name="The Broad Institute Genomics Platform"/>
            <consortium name="The Broad Institute Genome Sequencing Center for Infectious Disease"/>
            <person name="Wu L."/>
            <person name="Ma J."/>
        </authorList>
    </citation>
    <scope>NUCLEOTIDE SEQUENCE [LARGE SCALE GENOMIC DNA]</scope>
    <source>
        <strain evidence="7">JCM 14370</strain>
    </source>
</reference>
<keyword evidence="5" id="KW-0119">Carbohydrate metabolism</keyword>
<keyword evidence="3" id="KW-0479">Metal-binding</keyword>
<comment type="caution">
    <text evidence="6">The sequence shown here is derived from an EMBL/GenBank/DDBJ whole genome shotgun (WGS) entry which is preliminary data.</text>
</comment>
<evidence type="ECO:0000313" key="6">
    <source>
        <dbReference type="EMBL" id="GGJ50321.1"/>
    </source>
</evidence>
<organism evidence="6 7">
    <name type="scientific">Deinococcus roseus</name>
    <dbReference type="NCBI Taxonomy" id="392414"/>
    <lineage>
        <taxon>Bacteria</taxon>
        <taxon>Thermotogati</taxon>
        <taxon>Deinococcota</taxon>
        <taxon>Deinococci</taxon>
        <taxon>Deinococcales</taxon>
        <taxon>Deinococcaceae</taxon>
        <taxon>Deinococcus</taxon>
    </lineage>
</organism>
<evidence type="ECO:0000256" key="2">
    <source>
        <dbReference type="ARBA" id="ARBA00006171"/>
    </source>
</evidence>
<dbReference type="SFLD" id="SFLDG01129">
    <property type="entry name" value="C1.5:_HAD__Beta-PGM__Phosphata"/>
    <property type="match status" value="1"/>
</dbReference>
<dbReference type="RefSeq" id="WP_268239744.1">
    <property type="nucleotide sequence ID" value="NZ_BMOD01000021.1"/>
</dbReference>
<dbReference type="EMBL" id="BMOD01000021">
    <property type="protein sequence ID" value="GGJ50321.1"/>
    <property type="molecule type" value="Genomic_DNA"/>
</dbReference>
<proteinExistence type="inferred from homology"/>
<dbReference type="InterPro" id="IPR023214">
    <property type="entry name" value="HAD_sf"/>
</dbReference>
<dbReference type="InterPro" id="IPR051600">
    <property type="entry name" value="Beta-PGM-like"/>
</dbReference>
<protein>
    <submittedName>
        <fullName evidence="6">Beta-phosphoglucomutase</fullName>
    </submittedName>
</protein>
<dbReference type="Pfam" id="PF00702">
    <property type="entry name" value="Hydrolase"/>
    <property type="match status" value="1"/>
</dbReference>
<dbReference type="InterPro" id="IPR006439">
    <property type="entry name" value="HAD-SF_hydro_IA"/>
</dbReference>
<dbReference type="SFLD" id="SFLDG01135">
    <property type="entry name" value="C1.5.6:_HAD__Beta-PGM__Phospha"/>
    <property type="match status" value="1"/>
</dbReference>
<dbReference type="Gene3D" id="1.10.150.240">
    <property type="entry name" value="Putative phosphatase, domain 2"/>
    <property type="match status" value="1"/>
</dbReference>
<dbReference type="InterPro" id="IPR036412">
    <property type="entry name" value="HAD-like_sf"/>
</dbReference>
<evidence type="ECO:0000256" key="3">
    <source>
        <dbReference type="ARBA" id="ARBA00022723"/>
    </source>
</evidence>
<gene>
    <name evidence="6" type="ORF">GCM10008938_40330</name>
</gene>
<dbReference type="PANTHER" id="PTHR46193">
    <property type="entry name" value="6-PHOSPHOGLUCONATE PHOSPHATASE"/>
    <property type="match status" value="1"/>
</dbReference>
<evidence type="ECO:0000256" key="5">
    <source>
        <dbReference type="ARBA" id="ARBA00023277"/>
    </source>
</evidence>
<evidence type="ECO:0000256" key="4">
    <source>
        <dbReference type="ARBA" id="ARBA00022842"/>
    </source>
</evidence>
<dbReference type="NCBIfam" id="TIGR01509">
    <property type="entry name" value="HAD-SF-IA-v3"/>
    <property type="match status" value="1"/>
</dbReference>
<dbReference type="Proteomes" id="UP000632222">
    <property type="component" value="Unassembled WGS sequence"/>
</dbReference>
<evidence type="ECO:0000313" key="7">
    <source>
        <dbReference type="Proteomes" id="UP000632222"/>
    </source>
</evidence>
<accession>A0ABQ2D995</accession>
<comment type="cofactor">
    <cofactor evidence="1">
        <name>Mg(2+)</name>
        <dbReference type="ChEBI" id="CHEBI:18420"/>
    </cofactor>
</comment>
<keyword evidence="7" id="KW-1185">Reference proteome</keyword>
<dbReference type="SUPFAM" id="SSF56784">
    <property type="entry name" value="HAD-like"/>
    <property type="match status" value="1"/>
</dbReference>
<dbReference type="SFLD" id="SFLDS00003">
    <property type="entry name" value="Haloacid_Dehalogenase"/>
    <property type="match status" value="1"/>
</dbReference>
<keyword evidence="4" id="KW-0460">Magnesium</keyword>
<dbReference type="Gene3D" id="3.40.50.1000">
    <property type="entry name" value="HAD superfamily/HAD-like"/>
    <property type="match status" value="1"/>
</dbReference>
<sequence>MIPFKAVLFDMDGVLVDNNRFHRQAWKDTARDLLGLNLSEHDLDTRVDGGRNPEIQERLTGKKPTPEEAAHLHTFKENLYREAAKGQMQEVKGLSAYLQLLQDAGIPYAMVTSADRINVEFGLSELGLSHAFPLRIMGEDVQNGKPHPEPYLKGAALLGMDPADCLVHEDAIAGVKSGVNAGATVCALSTTQTPENLRAAGAKWVVSDFLEWMREVTEQGNKGG</sequence>
<dbReference type="PANTHER" id="PTHR46193:SF18">
    <property type="entry name" value="HEXITOL PHOSPHATASE B"/>
    <property type="match status" value="1"/>
</dbReference>